<name>A0A7K0K065_9ACTO</name>
<dbReference type="Proteomes" id="UP000442535">
    <property type="component" value="Unassembled WGS sequence"/>
</dbReference>
<proteinExistence type="predicted"/>
<keyword evidence="3" id="KW-1185">Reference proteome</keyword>
<organism evidence="2 3">
    <name type="scientific">Mobiluncus porci</name>
    <dbReference type="NCBI Taxonomy" id="2652278"/>
    <lineage>
        <taxon>Bacteria</taxon>
        <taxon>Bacillati</taxon>
        <taxon>Actinomycetota</taxon>
        <taxon>Actinomycetes</taxon>
        <taxon>Actinomycetales</taxon>
        <taxon>Actinomycetaceae</taxon>
        <taxon>Mobiluncus</taxon>
    </lineage>
</organism>
<dbReference type="GO" id="GO:0015937">
    <property type="term" value="P:coenzyme A biosynthetic process"/>
    <property type="evidence" value="ECO:0007669"/>
    <property type="project" value="TreeGrafter"/>
</dbReference>
<dbReference type="PANTHER" id="PTHR14359:SF6">
    <property type="entry name" value="PHOSPHOPANTOTHENOYLCYSTEINE DECARBOXYLASE"/>
    <property type="match status" value="1"/>
</dbReference>
<dbReference type="GO" id="GO:0004633">
    <property type="term" value="F:phosphopantothenoylcysteine decarboxylase activity"/>
    <property type="evidence" value="ECO:0007669"/>
    <property type="project" value="TreeGrafter"/>
</dbReference>
<evidence type="ECO:0000259" key="1">
    <source>
        <dbReference type="Pfam" id="PF02441"/>
    </source>
</evidence>
<dbReference type="InterPro" id="IPR003382">
    <property type="entry name" value="Flavoprotein"/>
</dbReference>
<evidence type="ECO:0000313" key="3">
    <source>
        <dbReference type="Proteomes" id="UP000442535"/>
    </source>
</evidence>
<gene>
    <name evidence="2" type="ORF">FYJ63_01035</name>
</gene>
<dbReference type="GO" id="GO:0071513">
    <property type="term" value="C:phosphopantothenoylcysteine decarboxylase complex"/>
    <property type="evidence" value="ECO:0007669"/>
    <property type="project" value="TreeGrafter"/>
</dbReference>
<dbReference type="Gene3D" id="3.40.50.1950">
    <property type="entry name" value="Flavin prenyltransferase-like"/>
    <property type="match status" value="1"/>
</dbReference>
<dbReference type="SUPFAM" id="SSF52507">
    <property type="entry name" value="Homo-oligomeric flavin-containing Cys decarboxylases, HFCD"/>
    <property type="match status" value="1"/>
</dbReference>
<feature type="domain" description="Flavoprotein" evidence="1">
    <location>
        <begin position="2"/>
        <end position="169"/>
    </location>
</feature>
<evidence type="ECO:0000313" key="2">
    <source>
        <dbReference type="EMBL" id="MST48853.1"/>
    </source>
</evidence>
<dbReference type="AlphaFoldDB" id="A0A7K0K065"/>
<dbReference type="PANTHER" id="PTHR14359">
    <property type="entry name" value="HOMO-OLIGOMERIC FLAVIN CONTAINING CYS DECARBOXYLASE FAMILY"/>
    <property type="match status" value="1"/>
</dbReference>
<accession>A0A7K0K065</accession>
<sequence length="173" mass="18837">MILGVGASVSAFKGVEVLRFLTKAGLDVWVCPTRASLQFVGKATWESLSAHPIHVDVFEKPDEITHVSVAERAQAFLVVGATADLMARFRMGLAEEFLTLAAITVDCPRFLAPAMHPTMWNNSATQENVGVLRERGWHFIGPESGSLADRTEGVGRLSEPETIVSEFRAALGW</sequence>
<dbReference type="EMBL" id="VUMY01000001">
    <property type="protein sequence ID" value="MST48853.1"/>
    <property type="molecule type" value="Genomic_DNA"/>
</dbReference>
<dbReference type="Pfam" id="PF02441">
    <property type="entry name" value="Flavoprotein"/>
    <property type="match status" value="1"/>
</dbReference>
<comment type="caution">
    <text evidence="2">The sequence shown here is derived from an EMBL/GenBank/DDBJ whole genome shotgun (WGS) entry which is preliminary data.</text>
</comment>
<protein>
    <submittedName>
        <fullName evidence="2">DNA/pantothenate metabolism flavoprotein</fullName>
    </submittedName>
</protein>
<reference evidence="2 3" key="1">
    <citation type="submission" date="2019-08" db="EMBL/GenBank/DDBJ databases">
        <title>In-depth cultivation of the pig gut microbiome towards novel bacterial diversity and tailored functional studies.</title>
        <authorList>
            <person name="Wylensek D."/>
            <person name="Hitch T.C.A."/>
            <person name="Clavel T."/>
        </authorList>
    </citation>
    <scope>NUCLEOTIDE SEQUENCE [LARGE SCALE GENOMIC DNA]</scope>
    <source>
        <strain evidence="2 3">RF-GAM-744-WT-7</strain>
    </source>
</reference>
<dbReference type="InterPro" id="IPR036551">
    <property type="entry name" value="Flavin_trans-like"/>
</dbReference>
<dbReference type="GO" id="GO:0010181">
    <property type="term" value="F:FMN binding"/>
    <property type="evidence" value="ECO:0007669"/>
    <property type="project" value="TreeGrafter"/>
</dbReference>